<name>M5C148_THACB</name>
<evidence type="ECO:0000313" key="3">
    <source>
        <dbReference type="Proteomes" id="UP000012065"/>
    </source>
</evidence>
<sequence length="101" mass="10202">MVNSTSSTAAPPAGSTAASHGPATSAGSSNATPGASSSASALTLDVPSTNLVKPPRRPRAGPPPKGAPAEMTFAIKQEMVDLFDLKSASVPRRETRSTTKR</sequence>
<feature type="compositionally biased region" description="Low complexity" evidence="1">
    <location>
        <begin position="1"/>
        <end position="29"/>
    </location>
</feature>
<evidence type="ECO:0000313" key="2">
    <source>
        <dbReference type="EMBL" id="CCO29572.1"/>
    </source>
</evidence>
<evidence type="ECO:0000256" key="1">
    <source>
        <dbReference type="SAM" id="MobiDB-lite"/>
    </source>
</evidence>
<dbReference type="AlphaFoldDB" id="M5C148"/>
<proteinExistence type="predicted"/>
<comment type="caution">
    <text evidence="2">The sequence shown here is derived from an EMBL/GenBank/DDBJ whole genome shotgun (WGS) entry which is preliminary data.</text>
</comment>
<dbReference type="EMBL" id="CAOJ01005084">
    <property type="protein sequence ID" value="CCO29572.1"/>
    <property type="molecule type" value="Genomic_DNA"/>
</dbReference>
<feature type="compositionally biased region" description="Polar residues" evidence="1">
    <location>
        <begin position="30"/>
        <end position="51"/>
    </location>
</feature>
<dbReference type="Proteomes" id="UP000012065">
    <property type="component" value="Unassembled WGS sequence"/>
</dbReference>
<feature type="region of interest" description="Disordered" evidence="1">
    <location>
        <begin position="1"/>
        <end position="70"/>
    </location>
</feature>
<dbReference type="HOGENOM" id="CLU_2293622_0_0_1"/>
<organism evidence="2 3">
    <name type="scientific">Thanatephorus cucumeris (strain AG1-IB / isolate 7/3/14)</name>
    <name type="common">Lettuce bottom rot fungus</name>
    <name type="synonym">Rhizoctonia solani</name>
    <dbReference type="NCBI Taxonomy" id="1108050"/>
    <lineage>
        <taxon>Eukaryota</taxon>
        <taxon>Fungi</taxon>
        <taxon>Dikarya</taxon>
        <taxon>Basidiomycota</taxon>
        <taxon>Agaricomycotina</taxon>
        <taxon>Agaricomycetes</taxon>
        <taxon>Cantharellales</taxon>
        <taxon>Ceratobasidiaceae</taxon>
        <taxon>Rhizoctonia</taxon>
        <taxon>Rhizoctonia solani AG-1</taxon>
    </lineage>
</organism>
<protein>
    <submittedName>
        <fullName evidence="2">Uncharacterized protein</fullName>
    </submittedName>
</protein>
<gene>
    <name evidence="2" type="ORF">BN14_03588</name>
</gene>
<accession>M5C148</accession>
<reference evidence="2 3" key="1">
    <citation type="journal article" date="2013" name="J. Biotechnol.">
        <title>Establishment and interpretation of the genome sequence of the phytopathogenic fungus Rhizoctonia solani AG1-IB isolate 7/3/14.</title>
        <authorList>
            <person name="Wibberg D.W."/>
            <person name="Jelonek L.J."/>
            <person name="Rupp O.R."/>
            <person name="Hennig M.H."/>
            <person name="Eikmeyer F.E."/>
            <person name="Goesmann A.G."/>
            <person name="Hartmann A.H."/>
            <person name="Borriss R.B."/>
            <person name="Grosch R.G."/>
            <person name="Puehler A.P."/>
            <person name="Schlueter A.S."/>
        </authorList>
    </citation>
    <scope>NUCLEOTIDE SEQUENCE [LARGE SCALE GENOMIC DNA]</scope>
    <source>
        <strain evidence="3">AG1-IB / isolate 7/3/14</strain>
    </source>
</reference>